<evidence type="ECO:0000313" key="4">
    <source>
        <dbReference type="Proteomes" id="UP001239909"/>
    </source>
</evidence>
<accession>A0ABQ6LL45</accession>
<dbReference type="SUPFAM" id="SSF51735">
    <property type="entry name" value="NAD(P)-binding Rossmann-fold domains"/>
    <property type="match status" value="1"/>
</dbReference>
<evidence type="ECO:0000313" key="3">
    <source>
        <dbReference type="EMBL" id="GMG81126.1"/>
    </source>
</evidence>
<sequence>MAAEPRPLREQGVAIFGGSSGIGLAAARAFVAEGARVALIARNPERGAAAAASLGPAAHFVAADCAVPAEVARAVAGAHAALGRIDTALVSTGTTHLPELLFRQSLEDVAETLRLDLAPALLAARGVLEPMMADGGGTILMVASDAGKLATPGESVIGAGMAAIIQFARTLALEAKRNGVRANVLTPSLVEGTPLTDRLMEEGRFSAKLFAKARPKADLGPTYPEDLAALAVFLASPAAARITGQAISVNGGISAA</sequence>
<dbReference type="InterPro" id="IPR036291">
    <property type="entry name" value="NAD(P)-bd_dom_sf"/>
</dbReference>
<evidence type="ECO:0000256" key="1">
    <source>
        <dbReference type="ARBA" id="ARBA00006484"/>
    </source>
</evidence>
<dbReference type="PRINTS" id="PR00081">
    <property type="entry name" value="GDHRDH"/>
</dbReference>
<dbReference type="PANTHER" id="PTHR43669:SF3">
    <property type="entry name" value="ALCOHOL DEHYDROGENASE, PUTATIVE (AFU_ORTHOLOGUE AFUA_3G03445)-RELATED"/>
    <property type="match status" value="1"/>
</dbReference>
<dbReference type="CDD" id="cd05233">
    <property type="entry name" value="SDR_c"/>
    <property type="match status" value="1"/>
</dbReference>
<reference evidence="3 4" key="1">
    <citation type="submission" date="2023-04" db="EMBL/GenBank/DDBJ databases">
        <title>Marinoamorphus aggregata gen. nov., sp. Nov., isolate from tissue of brittle star Ophioplocus japonicus.</title>
        <authorList>
            <person name="Kawano K."/>
            <person name="Sawayama S."/>
            <person name="Nakagawa S."/>
        </authorList>
    </citation>
    <scope>NUCLEOTIDE SEQUENCE [LARGE SCALE GENOMIC DNA]</scope>
    <source>
        <strain evidence="3 4">NKW23</strain>
    </source>
</reference>
<organism evidence="3 4">
    <name type="scientific">Paralimibaculum aggregatum</name>
    <dbReference type="NCBI Taxonomy" id="3036245"/>
    <lineage>
        <taxon>Bacteria</taxon>
        <taxon>Pseudomonadati</taxon>
        <taxon>Pseudomonadota</taxon>
        <taxon>Alphaproteobacteria</taxon>
        <taxon>Rhodobacterales</taxon>
        <taxon>Paracoccaceae</taxon>
        <taxon>Paralimibaculum</taxon>
    </lineage>
</organism>
<protein>
    <submittedName>
        <fullName evidence="3">SDR family NAD(P)-dependent oxidoreductase</fullName>
    </submittedName>
</protein>
<gene>
    <name evidence="3" type="ORF">LNKW23_03380</name>
</gene>
<dbReference type="RefSeq" id="WP_285669754.1">
    <property type="nucleotide sequence ID" value="NZ_BSYI01000002.1"/>
</dbReference>
<dbReference type="Pfam" id="PF13561">
    <property type="entry name" value="adh_short_C2"/>
    <property type="match status" value="1"/>
</dbReference>
<name>A0ABQ6LL45_9RHOB</name>
<dbReference type="InterPro" id="IPR002347">
    <property type="entry name" value="SDR_fam"/>
</dbReference>
<dbReference type="EMBL" id="BSYI01000002">
    <property type="protein sequence ID" value="GMG81126.1"/>
    <property type="molecule type" value="Genomic_DNA"/>
</dbReference>
<dbReference type="Gene3D" id="3.40.50.720">
    <property type="entry name" value="NAD(P)-binding Rossmann-like Domain"/>
    <property type="match status" value="1"/>
</dbReference>
<keyword evidence="2" id="KW-0560">Oxidoreductase</keyword>
<evidence type="ECO:0000256" key="2">
    <source>
        <dbReference type="ARBA" id="ARBA00023002"/>
    </source>
</evidence>
<dbReference type="Proteomes" id="UP001239909">
    <property type="component" value="Unassembled WGS sequence"/>
</dbReference>
<dbReference type="PANTHER" id="PTHR43669">
    <property type="entry name" value="5-KETO-D-GLUCONATE 5-REDUCTASE"/>
    <property type="match status" value="1"/>
</dbReference>
<keyword evidence="4" id="KW-1185">Reference proteome</keyword>
<proteinExistence type="inferred from homology"/>
<comment type="caution">
    <text evidence="3">The sequence shown here is derived from an EMBL/GenBank/DDBJ whole genome shotgun (WGS) entry which is preliminary data.</text>
</comment>
<comment type="similarity">
    <text evidence="1">Belongs to the short-chain dehydrogenases/reductases (SDR) family.</text>
</comment>